<comment type="caution">
    <text evidence="2">The sequence shown here is derived from an EMBL/GenBank/DDBJ whole genome shotgun (WGS) entry which is preliminary data.</text>
</comment>
<gene>
    <name evidence="2" type="ORF">KAOT1_03712</name>
</gene>
<feature type="transmembrane region" description="Helical" evidence="1">
    <location>
        <begin position="100"/>
        <end position="125"/>
    </location>
</feature>
<protein>
    <submittedName>
        <fullName evidence="2">Uncharacterized protein</fullName>
    </submittedName>
</protein>
<dbReference type="OrthoDB" id="1442756at2"/>
<dbReference type="EMBL" id="ABIB01000004">
    <property type="protein sequence ID" value="EDP96485.1"/>
    <property type="molecule type" value="Genomic_DNA"/>
</dbReference>
<dbReference type="RefSeq" id="WP_007093315.1">
    <property type="nucleotide sequence ID" value="NZ_CP142125.1"/>
</dbReference>
<keyword evidence="1" id="KW-0472">Membrane</keyword>
<dbReference type="HOGENOM" id="CLU_1466953_0_0_10"/>
<evidence type="ECO:0000256" key="1">
    <source>
        <dbReference type="SAM" id="Phobius"/>
    </source>
</evidence>
<reference evidence="2 3" key="1">
    <citation type="journal article" date="2011" name="J. Bacteriol.">
        <title>Genome sequence of the algicidal bacterium Kordia algicida OT-1.</title>
        <authorList>
            <person name="Lee H.S."/>
            <person name="Kang S.G."/>
            <person name="Kwon K.K."/>
            <person name="Lee J.H."/>
            <person name="Kim S.J."/>
        </authorList>
    </citation>
    <scope>NUCLEOTIDE SEQUENCE [LARGE SCALE GENOMIC DNA]</scope>
    <source>
        <strain evidence="2 3">OT-1</strain>
    </source>
</reference>
<keyword evidence="1" id="KW-1133">Transmembrane helix</keyword>
<keyword evidence="1" id="KW-0812">Transmembrane</keyword>
<keyword evidence="3" id="KW-1185">Reference proteome</keyword>
<sequence>MIQKFLKAKHWQLFILMFAIPFLLQMILMMRMMSTMMSGIENEYMKPDSFFQIFESFGYMLPIIMIFNMIFYFGWFWSIGVGLQKYVPSDVNLKVNRFKFTLIFPLIYITFIAIGISWMFSGIAADPNSFPQSISPLVFLIIPLHFFSMACMFYNLYYVSKTLKTVELQREAKIGECLKEVILFWFYIVGVWILQPQINRIVSDENQSNKNLMNS</sequence>
<proteinExistence type="predicted"/>
<feature type="transmembrane region" description="Helical" evidence="1">
    <location>
        <begin position="57"/>
        <end position="79"/>
    </location>
</feature>
<organism evidence="2 3">
    <name type="scientific">Kordia algicida OT-1</name>
    <dbReference type="NCBI Taxonomy" id="391587"/>
    <lineage>
        <taxon>Bacteria</taxon>
        <taxon>Pseudomonadati</taxon>
        <taxon>Bacteroidota</taxon>
        <taxon>Flavobacteriia</taxon>
        <taxon>Flavobacteriales</taxon>
        <taxon>Flavobacteriaceae</taxon>
        <taxon>Kordia</taxon>
    </lineage>
</organism>
<dbReference type="AlphaFoldDB" id="A9DVY8"/>
<feature type="transmembrane region" description="Helical" evidence="1">
    <location>
        <begin position="137"/>
        <end position="157"/>
    </location>
</feature>
<feature type="transmembrane region" description="Helical" evidence="1">
    <location>
        <begin position="177"/>
        <end position="194"/>
    </location>
</feature>
<evidence type="ECO:0000313" key="3">
    <source>
        <dbReference type="Proteomes" id="UP000002945"/>
    </source>
</evidence>
<evidence type="ECO:0000313" key="2">
    <source>
        <dbReference type="EMBL" id="EDP96485.1"/>
    </source>
</evidence>
<feature type="transmembrane region" description="Helical" evidence="1">
    <location>
        <begin position="12"/>
        <end position="37"/>
    </location>
</feature>
<dbReference type="eggNOG" id="ENOG5032S83">
    <property type="taxonomic scope" value="Bacteria"/>
</dbReference>
<accession>A9DVY8</accession>
<dbReference type="Proteomes" id="UP000002945">
    <property type="component" value="Unassembled WGS sequence"/>
</dbReference>
<name>A9DVY8_9FLAO</name>
<dbReference type="STRING" id="391587.KAOT1_03712"/>